<name>A0A4Q2M9Y6_9MICO</name>
<reference evidence="11 12" key="1">
    <citation type="submission" date="2019-01" db="EMBL/GenBank/DDBJ databases">
        <title>Agromyces.</title>
        <authorList>
            <person name="Li J."/>
        </authorList>
    </citation>
    <scope>NUCLEOTIDE SEQUENCE [LARGE SCALE GENOMIC DNA]</scope>
    <source>
        <strain evidence="11 12">DSM 23870</strain>
    </source>
</reference>
<feature type="region of interest" description="Disordered" evidence="8">
    <location>
        <begin position="1"/>
        <end position="23"/>
    </location>
</feature>
<reference evidence="10 13" key="2">
    <citation type="submission" date="2020-07" db="EMBL/GenBank/DDBJ databases">
        <title>Sequencing the genomes of 1000 actinobacteria strains.</title>
        <authorList>
            <person name="Klenk H.-P."/>
        </authorList>
    </citation>
    <scope>NUCLEOTIDE SEQUENCE [LARGE SCALE GENOMIC DNA]</scope>
    <source>
        <strain evidence="10 13">DSM 23870</strain>
    </source>
</reference>
<dbReference type="Pfam" id="PF00528">
    <property type="entry name" value="BPD_transp_1"/>
    <property type="match status" value="1"/>
</dbReference>
<protein>
    <submittedName>
        <fullName evidence="11">ABC transporter permease</fullName>
    </submittedName>
    <submittedName>
        <fullName evidence="10">Peptide/nickel transport system permease protein</fullName>
    </submittedName>
</protein>
<dbReference type="InterPro" id="IPR035906">
    <property type="entry name" value="MetI-like_sf"/>
</dbReference>
<evidence type="ECO:0000313" key="10">
    <source>
        <dbReference type="EMBL" id="NYD67298.1"/>
    </source>
</evidence>
<comment type="similarity">
    <text evidence="7">Belongs to the binding-protein-dependent transport system permease family.</text>
</comment>
<keyword evidence="6 7" id="KW-0472">Membrane</keyword>
<keyword evidence="3" id="KW-1003">Cell membrane</keyword>
<gene>
    <name evidence="10" type="ORF">BJ972_001817</name>
    <name evidence="11" type="ORF">ESP50_07360</name>
</gene>
<dbReference type="InterPro" id="IPR050366">
    <property type="entry name" value="BP-dependent_transpt_permease"/>
</dbReference>
<evidence type="ECO:0000313" key="11">
    <source>
        <dbReference type="EMBL" id="RXZ86871.1"/>
    </source>
</evidence>
<dbReference type="InterPro" id="IPR000515">
    <property type="entry name" value="MetI-like"/>
</dbReference>
<keyword evidence="5 7" id="KW-1133">Transmembrane helix</keyword>
<keyword evidence="2 7" id="KW-0813">Transport</keyword>
<dbReference type="RefSeq" id="WP_129173632.1">
    <property type="nucleotide sequence ID" value="NZ_JACCBI010000001.1"/>
</dbReference>
<keyword evidence="4 7" id="KW-0812">Transmembrane</keyword>
<dbReference type="OrthoDB" id="9812701at2"/>
<comment type="caution">
    <text evidence="11">The sequence shown here is derived from an EMBL/GenBank/DDBJ whole genome shotgun (WGS) entry which is preliminary data.</text>
</comment>
<proteinExistence type="inferred from homology"/>
<evidence type="ECO:0000256" key="8">
    <source>
        <dbReference type="SAM" id="MobiDB-lite"/>
    </source>
</evidence>
<evidence type="ECO:0000256" key="6">
    <source>
        <dbReference type="ARBA" id="ARBA00023136"/>
    </source>
</evidence>
<evidence type="ECO:0000256" key="1">
    <source>
        <dbReference type="ARBA" id="ARBA00004651"/>
    </source>
</evidence>
<sequence>MSETAALAPPRAQTSSDTFAATSADRFGDAVAERRGPERRDAARDRVRWFASRPVLVASLVWLAVVIVATLAPWLLAPGDPLAGVPADKLQGPSAAHWFGTDQLGRDLYTRVVHGTALTVQAAAIAVGVGLVVGSALGLLAGFVGSWVDDLIMRVVDVLLSIPSLLLALAIITALGFGTVNVAIAVGISSVAAVARILRSEVLRVRNSVYVEAARASGNGWGRTLVRHVLPNSAGPVIVLAALEFATAILAVSSLSFLGYGAQPPAPEWGSLVAAGRDFLRNAWWLTTLPGATIALTVLAANRLSRALDAEGRSHR</sequence>
<feature type="transmembrane region" description="Helical" evidence="7">
    <location>
        <begin position="122"/>
        <end position="144"/>
    </location>
</feature>
<accession>A0A4Q2M9Y6</accession>
<organism evidence="11 12">
    <name type="scientific">Agromyces atrinae</name>
    <dbReference type="NCBI Taxonomy" id="592376"/>
    <lineage>
        <taxon>Bacteria</taxon>
        <taxon>Bacillati</taxon>
        <taxon>Actinomycetota</taxon>
        <taxon>Actinomycetes</taxon>
        <taxon>Micrococcales</taxon>
        <taxon>Microbacteriaceae</taxon>
        <taxon>Agromyces</taxon>
    </lineage>
</organism>
<evidence type="ECO:0000313" key="12">
    <source>
        <dbReference type="Proteomes" id="UP000292686"/>
    </source>
</evidence>
<feature type="transmembrane region" description="Helical" evidence="7">
    <location>
        <begin position="55"/>
        <end position="76"/>
    </location>
</feature>
<dbReference type="PANTHER" id="PTHR43386:SF25">
    <property type="entry name" value="PEPTIDE ABC TRANSPORTER PERMEASE PROTEIN"/>
    <property type="match status" value="1"/>
</dbReference>
<dbReference type="Gene3D" id="1.10.3720.10">
    <property type="entry name" value="MetI-like"/>
    <property type="match status" value="1"/>
</dbReference>
<evidence type="ECO:0000313" key="13">
    <source>
        <dbReference type="Proteomes" id="UP000581087"/>
    </source>
</evidence>
<feature type="transmembrane region" description="Helical" evidence="7">
    <location>
        <begin position="151"/>
        <end position="172"/>
    </location>
</feature>
<dbReference type="AlphaFoldDB" id="A0A4Q2M9Y6"/>
<dbReference type="PROSITE" id="PS50928">
    <property type="entry name" value="ABC_TM1"/>
    <property type="match status" value="1"/>
</dbReference>
<feature type="transmembrane region" description="Helical" evidence="7">
    <location>
        <begin position="237"/>
        <end position="262"/>
    </location>
</feature>
<dbReference type="GO" id="GO:0005886">
    <property type="term" value="C:plasma membrane"/>
    <property type="evidence" value="ECO:0007669"/>
    <property type="project" value="UniProtKB-SubCell"/>
</dbReference>
<dbReference type="Proteomes" id="UP000581087">
    <property type="component" value="Unassembled WGS sequence"/>
</dbReference>
<dbReference type="SUPFAM" id="SSF161098">
    <property type="entry name" value="MetI-like"/>
    <property type="match status" value="1"/>
</dbReference>
<evidence type="ECO:0000256" key="7">
    <source>
        <dbReference type="RuleBase" id="RU363032"/>
    </source>
</evidence>
<feature type="transmembrane region" description="Helical" evidence="7">
    <location>
        <begin position="282"/>
        <end position="301"/>
    </location>
</feature>
<evidence type="ECO:0000256" key="3">
    <source>
        <dbReference type="ARBA" id="ARBA00022475"/>
    </source>
</evidence>
<dbReference type="GO" id="GO:0055085">
    <property type="term" value="P:transmembrane transport"/>
    <property type="evidence" value="ECO:0007669"/>
    <property type="project" value="InterPro"/>
</dbReference>
<keyword evidence="12" id="KW-1185">Reference proteome</keyword>
<dbReference type="Proteomes" id="UP000292686">
    <property type="component" value="Unassembled WGS sequence"/>
</dbReference>
<feature type="transmembrane region" description="Helical" evidence="7">
    <location>
        <begin position="178"/>
        <end position="198"/>
    </location>
</feature>
<dbReference type="EMBL" id="SDPM01000003">
    <property type="protein sequence ID" value="RXZ86871.1"/>
    <property type="molecule type" value="Genomic_DNA"/>
</dbReference>
<feature type="domain" description="ABC transmembrane type-1" evidence="9">
    <location>
        <begin position="116"/>
        <end position="305"/>
    </location>
</feature>
<feature type="compositionally biased region" description="Polar residues" evidence="8">
    <location>
        <begin position="12"/>
        <end position="21"/>
    </location>
</feature>
<evidence type="ECO:0000256" key="2">
    <source>
        <dbReference type="ARBA" id="ARBA00022448"/>
    </source>
</evidence>
<evidence type="ECO:0000256" key="5">
    <source>
        <dbReference type="ARBA" id="ARBA00022989"/>
    </source>
</evidence>
<dbReference type="CDD" id="cd06261">
    <property type="entry name" value="TM_PBP2"/>
    <property type="match status" value="1"/>
</dbReference>
<evidence type="ECO:0000259" key="9">
    <source>
        <dbReference type="PROSITE" id="PS50928"/>
    </source>
</evidence>
<dbReference type="EMBL" id="JACCBI010000001">
    <property type="protein sequence ID" value="NYD67298.1"/>
    <property type="molecule type" value="Genomic_DNA"/>
</dbReference>
<evidence type="ECO:0000256" key="4">
    <source>
        <dbReference type="ARBA" id="ARBA00022692"/>
    </source>
</evidence>
<dbReference type="PANTHER" id="PTHR43386">
    <property type="entry name" value="OLIGOPEPTIDE TRANSPORT SYSTEM PERMEASE PROTEIN APPC"/>
    <property type="match status" value="1"/>
</dbReference>
<comment type="subcellular location">
    <subcellularLocation>
        <location evidence="1 7">Cell membrane</location>
        <topology evidence="1 7">Multi-pass membrane protein</topology>
    </subcellularLocation>
</comment>